<evidence type="ECO:0000256" key="2">
    <source>
        <dbReference type="ARBA" id="ARBA00022478"/>
    </source>
</evidence>
<evidence type="ECO:0000313" key="11">
    <source>
        <dbReference type="EMBL" id="KAJ7944857.1"/>
    </source>
</evidence>
<evidence type="ECO:0000256" key="1">
    <source>
        <dbReference type="ARBA" id="ARBA00012418"/>
    </source>
</evidence>
<keyword evidence="6" id="KW-0862">Zinc</keyword>
<protein>
    <recommendedName>
        <fullName evidence="1">DNA-directed RNA polymerase</fullName>
        <ecNumber evidence="1">2.7.7.6</ecNumber>
    </recommendedName>
</protein>
<evidence type="ECO:0000259" key="10">
    <source>
        <dbReference type="Pfam" id="PF05000"/>
    </source>
</evidence>
<name>A0AAD7KS74_QUISA</name>
<dbReference type="InterPro" id="IPR007083">
    <property type="entry name" value="RNA_pol_Rpb1_4"/>
</dbReference>
<evidence type="ECO:0000256" key="3">
    <source>
        <dbReference type="ARBA" id="ARBA00022679"/>
    </source>
</evidence>
<evidence type="ECO:0000256" key="4">
    <source>
        <dbReference type="ARBA" id="ARBA00022695"/>
    </source>
</evidence>
<comment type="catalytic activity">
    <reaction evidence="8">
        <text>RNA(n) + a ribonucleoside 5'-triphosphate = RNA(n+1) + diphosphate</text>
        <dbReference type="Rhea" id="RHEA:21248"/>
        <dbReference type="Rhea" id="RHEA-COMP:14527"/>
        <dbReference type="Rhea" id="RHEA-COMP:17342"/>
        <dbReference type="ChEBI" id="CHEBI:33019"/>
        <dbReference type="ChEBI" id="CHEBI:61557"/>
        <dbReference type="ChEBI" id="CHEBI:140395"/>
        <dbReference type="EC" id="2.7.7.6"/>
    </reaction>
</comment>
<accession>A0AAD7KS74</accession>
<dbReference type="GO" id="GO:0046872">
    <property type="term" value="F:metal ion binding"/>
    <property type="evidence" value="ECO:0007669"/>
    <property type="project" value="UniProtKB-KW"/>
</dbReference>
<organism evidence="11 12">
    <name type="scientific">Quillaja saponaria</name>
    <name type="common">Soap bark tree</name>
    <dbReference type="NCBI Taxonomy" id="32244"/>
    <lineage>
        <taxon>Eukaryota</taxon>
        <taxon>Viridiplantae</taxon>
        <taxon>Streptophyta</taxon>
        <taxon>Embryophyta</taxon>
        <taxon>Tracheophyta</taxon>
        <taxon>Spermatophyta</taxon>
        <taxon>Magnoliopsida</taxon>
        <taxon>eudicotyledons</taxon>
        <taxon>Gunneridae</taxon>
        <taxon>Pentapetalae</taxon>
        <taxon>rosids</taxon>
        <taxon>fabids</taxon>
        <taxon>Fabales</taxon>
        <taxon>Quillajaceae</taxon>
        <taxon>Quillaja</taxon>
    </lineage>
</organism>
<evidence type="ECO:0000256" key="6">
    <source>
        <dbReference type="ARBA" id="ARBA00022833"/>
    </source>
</evidence>
<dbReference type="EC" id="2.7.7.6" evidence="1"/>
<evidence type="ECO:0000256" key="5">
    <source>
        <dbReference type="ARBA" id="ARBA00022723"/>
    </source>
</evidence>
<dbReference type="GO" id="GO:0003899">
    <property type="term" value="F:DNA-directed RNA polymerase activity"/>
    <property type="evidence" value="ECO:0007669"/>
    <property type="project" value="UniProtKB-EC"/>
</dbReference>
<dbReference type="GO" id="GO:0003677">
    <property type="term" value="F:DNA binding"/>
    <property type="evidence" value="ECO:0007669"/>
    <property type="project" value="InterPro"/>
</dbReference>
<evidence type="ECO:0000256" key="8">
    <source>
        <dbReference type="ARBA" id="ARBA00048552"/>
    </source>
</evidence>
<dbReference type="SUPFAM" id="SSF64484">
    <property type="entry name" value="beta and beta-prime subunits of DNA dependent RNA-polymerase"/>
    <property type="match status" value="1"/>
</dbReference>
<keyword evidence="7" id="KW-0804">Transcription</keyword>
<dbReference type="Pfam" id="PF04983">
    <property type="entry name" value="RNA_pol_Rpb1_3"/>
    <property type="match status" value="1"/>
</dbReference>
<sequence>MHGYVPQSIDARVELNELVALDRQLINGQSGRNLLSLGQDSLTAAYLLMEDGCLLNLFQIQQLKMFCSHQLPLPSIVKVPLFNSSFWTGKQLFSMLLPPGFNYSFPSNCVSVCDGELISSSEESVWLRETDGNIFHSLVEHCQGESLDFLYAALEVLCEWLSMRGFSVSLADLYLSSNSYSRKNLMDDILYGLQDAKDACNIKQLMVNSFCDFLSGSNVDEENAIDFMVEHLCYERQISAALSQASVDAFRQVFRDIQSLVYRNACKDNSLLAMFKAGSKGNLLKLVQHSMCLGLQHSLMQLSFRFPHQLSCVAWNNQKACGSNQLFGGTTESADSYIPYAVVEHSFLSGLNPL</sequence>
<dbReference type="InterPro" id="IPR007066">
    <property type="entry name" value="RNA_pol_Rpb1_3"/>
</dbReference>
<feature type="domain" description="RNA polymerase Rpb1" evidence="10">
    <location>
        <begin position="243"/>
        <end position="298"/>
    </location>
</feature>
<dbReference type="Gene3D" id="1.10.274.100">
    <property type="entry name" value="RNA polymerase Rpb1, domain 3"/>
    <property type="match status" value="1"/>
</dbReference>
<comment type="caution">
    <text evidence="11">The sequence shown here is derived from an EMBL/GenBank/DDBJ whole genome shotgun (WGS) entry which is preliminary data.</text>
</comment>
<keyword evidence="5" id="KW-0479">Metal-binding</keyword>
<feature type="domain" description="RNA polymerase Rpb1" evidence="9">
    <location>
        <begin position="24"/>
        <end position="173"/>
    </location>
</feature>
<dbReference type="FunFam" id="1.10.274.100:FF:000010">
    <property type="entry name" value="DNA-directed RNA polymerase subunit"/>
    <property type="match status" value="1"/>
</dbReference>
<keyword evidence="12" id="KW-1185">Reference proteome</keyword>
<dbReference type="InterPro" id="IPR042102">
    <property type="entry name" value="RNA_pol_Rpb1_3_sf"/>
</dbReference>
<dbReference type="EMBL" id="JARAOO010000014">
    <property type="protein sequence ID" value="KAJ7944857.1"/>
    <property type="molecule type" value="Genomic_DNA"/>
</dbReference>
<dbReference type="InterPro" id="IPR045867">
    <property type="entry name" value="DNA-dir_RpoC_beta_prime"/>
</dbReference>
<evidence type="ECO:0000259" key="9">
    <source>
        <dbReference type="Pfam" id="PF04983"/>
    </source>
</evidence>
<dbReference type="Pfam" id="PF05000">
    <property type="entry name" value="RNA_pol_Rpb1_4"/>
    <property type="match status" value="1"/>
</dbReference>
<keyword evidence="4" id="KW-0548">Nucleotidyltransferase</keyword>
<dbReference type="Gene3D" id="1.10.132.30">
    <property type="match status" value="1"/>
</dbReference>
<dbReference type="InterPro" id="IPR038120">
    <property type="entry name" value="Rpb1_funnel_sf"/>
</dbReference>
<keyword evidence="2 11" id="KW-0240">DNA-directed RNA polymerase</keyword>
<proteinExistence type="predicted"/>
<reference evidence="11" key="1">
    <citation type="journal article" date="2023" name="Science">
        <title>Elucidation of the pathway for biosynthesis of saponin adjuvants from the soapbark tree.</title>
        <authorList>
            <person name="Reed J."/>
            <person name="Orme A."/>
            <person name="El-Demerdash A."/>
            <person name="Owen C."/>
            <person name="Martin L.B.B."/>
            <person name="Misra R.C."/>
            <person name="Kikuchi S."/>
            <person name="Rejzek M."/>
            <person name="Martin A.C."/>
            <person name="Harkess A."/>
            <person name="Leebens-Mack J."/>
            <person name="Louveau T."/>
            <person name="Stephenson M.J."/>
            <person name="Osbourn A."/>
        </authorList>
    </citation>
    <scope>NUCLEOTIDE SEQUENCE</scope>
    <source>
        <strain evidence="11">S10</strain>
    </source>
</reference>
<dbReference type="Proteomes" id="UP001163823">
    <property type="component" value="Chromosome 14"/>
</dbReference>
<dbReference type="KEGG" id="qsa:O6P43_034189"/>
<dbReference type="AlphaFoldDB" id="A0AAD7KS74"/>
<evidence type="ECO:0000313" key="12">
    <source>
        <dbReference type="Proteomes" id="UP001163823"/>
    </source>
</evidence>
<dbReference type="PANTHER" id="PTHR19376">
    <property type="entry name" value="DNA-DIRECTED RNA POLYMERASE"/>
    <property type="match status" value="1"/>
</dbReference>
<dbReference type="GO" id="GO:0000428">
    <property type="term" value="C:DNA-directed RNA polymerase complex"/>
    <property type="evidence" value="ECO:0007669"/>
    <property type="project" value="UniProtKB-KW"/>
</dbReference>
<dbReference type="GO" id="GO:0006351">
    <property type="term" value="P:DNA-templated transcription"/>
    <property type="evidence" value="ECO:0007669"/>
    <property type="project" value="InterPro"/>
</dbReference>
<gene>
    <name evidence="11" type="ORF">O6P43_034189</name>
</gene>
<keyword evidence="3" id="KW-0808">Transferase</keyword>
<dbReference type="PANTHER" id="PTHR19376:SF36">
    <property type="entry name" value="DNA-DIRECTED RNA POLYMERASE IV SUBUNIT 1"/>
    <property type="match status" value="1"/>
</dbReference>
<evidence type="ECO:0000256" key="7">
    <source>
        <dbReference type="ARBA" id="ARBA00023163"/>
    </source>
</evidence>